<protein>
    <submittedName>
        <fullName evidence="1">Uncharacterized protein</fullName>
    </submittedName>
</protein>
<dbReference type="EMBL" id="BLXT01005946">
    <property type="protein sequence ID" value="GFO27725.1"/>
    <property type="molecule type" value="Genomic_DNA"/>
</dbReference>
<organism evidence="1 2">
    <name type="scientific">Plakobranchus ocellatus</name>
    <dbReference type="NCBI Taxonomy" id="259542"/>
    <lineage>
        <taxon>Eukaryota</taxon>
        <taxon>Metazoa</taxon>
        <taxon>Spiralia</taxon>
        <taxon>Lophotrochozoa</taxon>
        <taxon>Mollusca</taxon>
        <taxon>Gastropoda</taxon>
        <taxon>Heterobranchia</taxon>
        <taxon>Euthyneura</taxon>
        <taxon>Panpulmonata</taxon>
        <taxon>Sacoglossa</taxon>
        <taxon>Placobranchoidea</taxon>
        <taxon>Plakobranchidae</taxon>
        <taxon>Plakobranchus</taxon>
    </lineage>
</organism>
<dbReference type="AlphaFoldDB" id="A0AAV4C7R8"/>
<comment type="caution">
    <text evidence="1">The sequence shown here is derived from an EMBL/GenBank/DDBJ whole genome shotgun (WGS) entry which is preliminary data.</text>
</comment>
<reference evidence="1 2" key="1">
    <citation type="journal article" date="2021" name="Elife">
        <title>Chloroplast acquisition without the gene transfer in kleptoplastic sea slugs, Plakobranchus ocellatus.</title>
        <authorList>
            <person name="Maeda T."/>
            <person name="Takahashi S."/>
            <person name="Yoshida T."/>
            <person name="Shimamura S."/>
            <person name="Takaki Y."/>
            <person name="Nagai Y."/>
            <person name="Toyoda A."/>
            <person name="Suzuki Y."/>
            <person name="Arimoto A."/>
            <person name="Ishii H."/>
            <person name="Satoh N."/>
            <person name="Nishiyama T."/>
            <person name="Hasebe M."/>
            <person name="Maruyama T."/>
            <person name="Minagawa J."/>
            <person name="Obokata J."/>
            <person name="Shigenobu S."/>
        </authorList>
    </citation>
    <scope>NUCLEOTIDE SEQUENCE [LARGE SCALE GENOMIC DNA]</scope>
</reference>
<accession>A0AAV4C7R8</accession>
<sequence length="123" mass="14240">MPNSASATSLVPLRANRPFCRSVNHCEDKLTPASCQIQWASYAAVIIKNTVYEGHERCETCTKSELHKQNFTCEEVGDLFEMTLHKKKYRETRQEHKQDFAMDDKLVISADLKKMVMLIRMDE</sequence>
<name>A0AAV4C7R8_9GAST</name>
<evidence type="ECO:0000313" key="1">
    <source>
        <dbReference type="EMBL" id="GFO27725.1"/>
    </source>
</evidence>
<evidence type="ECO:0000313" key="2">
    <source>
        <dbReference type="Proteomes" id="UP000735302"/>
    </source>
</evidence>
<dbReference type="Proteomes" id="UP000735302">
    <property type="component" value="Unassembled WGS sequence"/>
</dbReference>
<proteinExistence type="predicted"/>
<gene>
    <name evidence="1" type="ORF">PoB_005423000</name>
</gene>
<keyword evidence="2" id="KW-1185">Reference proteome</keyword>